<evidence type="ECO:0000313" key="2">
    <source>
        <dbReference type="EMBL" id="KAH0551382.1"/>
    </source>
</evidence>
<evidence type="ECO:0000256" key="1">
    <source>
        <dbReference type="SAM" id="MobiDB-lite"/>
    </source>
</evidence>
<dbReference type="PANTHER" id="PTHR47843">
    <property type="entry name" value="BTB DOMAIN-CONTAINING PROTEIN-RELATED"/>
    <property type="match status" value="1"/>
</dbReference>
<proteinExistence type="predicted"/>
<sequence length="456" mass="50325">MLVNPRDLAFERRESRTLDVELTTIIFEELGALDSNARYGRDSGHGQSYYDKRRGTGNSREHDSLYSTAGLRTWRLQWYGSIGFVKLLKESAQKIWVVCQELISHAIAAIGQFNHYAVAGLACRDDWPVRLRTGFLARGTSYPSKLLAGHPGLSRSERGKINCETGSPSRSKQTVLQSTSIRLLVGEDRKEFLVHRKILEKNLTGLHILSRERFIEFDGDEESIGYLLEFLYTGDYGRADAADSALQNGHAHSHPEPGPATDEPVHPIVLAARTSPLGVWGKPAAVHTKFHHGKSAPPSHQHITPTAVVTNGIASPPASPFMQQKEDSLSKRPHITAPSFLVHARVYLLADRYGAIDLKDLSLRKLRAALDAFQADSPVGRTAILIKFIKDVYDLPTGTAGDCQTENKLRDVVVVYTVAHLSRLQADSEFKAYVKGGGDFVVDLFTTLASVKSTSC</sequence>
<name>A0A9P8L7M0_9PEZI</name>
<dbReference type="AlphaFoldDB" id="A0A9P8L7M0"/>
<keyword evidence="3" id="KW-1185">Reference proteome</keyword>
<organism evidence="2 3">
    <name type="scientific">Trichoglossum hirsutum</name>
    <dbReference type="NCBI Taxonomy" id="265104"/>
    <lineage>
        <taxon>Eukaryota</taxon>
        <taxon>Fungi</taxon>
        <taxon>Dikarya</taxon>
        <taxon>Ascomycota</taxon>
        <taxon>Pezizomycotina</taxon>
        <taxon>Geoglossomycetes</taxon>
        <taxon>Geoglossales</taxon>
        <taxon>Geoglossaceae</taxon>
        <taxon>Trichoglossum</taxon>
    </lineage>
</organism>
<evidence type="ECO:0000313" key="3">
    <source>
        <dbReference type="Proteomes" id="UP000750711"/>
    </source>
</evidence>
<comment type="caution">
    <text evidence="2">The sequence shown here is derived from an EMBL/GenBank/DDBJ whole genome shotgun (WGS) entry which is preliminary data.</text>
</comment>
<feature type="region of interest" description="Disordered" evidence="1">
    <location>
        <begin position="244"/>
        <end position="264"/>
    </location>
</feature>
<protein>
    <recommendedName>
        <fullName evidence="4">BTB domain-containing protein</fullName>
    </recommendedName>
</protein>
<dbReference type="Proteomes" id="UP000750711">
    <property type="component" value="Unassembled WGS sequence"/>
</dbReference>
<dbReference type="EMBL" id="JAGHQM010002072">
    <property type="protein sequence ID" value="KAH0551382.1"/>
    <property type="molecule type" value="Genomic_DNA"/>
</dbReference>
<evidence type="ECO:0008006" key="4">
    <source>
        <dbReference type="Google" id="ProtNLM"/>
    </source>
</evidence>
<accession>A0A9P8L7M0</accession>
<reference evidence="2" key="1">
    <citation type="submission" date="2021-03" db="EMBL/GenBank/DDBJ databases">
        <title>Comparative genomics and phylogenomic investigation of the class Geoglossomycetes provide insights into ecological specialization and systematics.</title>
        <authorList>
            <person name="Melie T."/>
            <person name="Pirro S."/>
            <person name="Miller A.N."/>
            <person name="Quandt A."/>
        </authorList>
    </citation>
    <scope>NUCLEOTIDE SEQUENCE</scope>
    <source>
        <strain evidence="2">CAQ_001_2017</strain>
    </source>
</reference>
<gene>
    <name evidence="2" type="ORF">GP486_007404</name>
</gene>